<dbReference type="EMBL" id="CP054139">
    <property type="protein sequence ID" value="QKJ28843.1"/>
    <property type="molecule type" value="Genomic_DNA"/>
</dbReference>
<proteinExistence type="predicted"/>
<dbReference type="KEGG" id="mmab:HQ865_03425"/>
<name>A0A7D4PS94_9SPHI</name>
<reference evidence="1 2" key="1">
    <citation type="submission" date="2020-05" db="EMBL/GenBank/DDBJ databases">
        <title>Mucilaginibacter mali sp. nov.</title>
        <authorList>
            <person name="Kim H.S."/>
            <person name="Lee K.C."/>
            <person name="Suh M.K."/>
            <person name="Kim J.-S."/>
            <person name="Han K.-I."/>
            <person name="Eom M.K."/>
            <person name="Shin Y.K."/>
            <person name="Lee J.-S."/>
        </authorList>
    </citation>
    <scope>NUCLEOTIDE SEQUENCE [LARGE SCALE GENOMIC DNA]</scope>
    <source>
        <strain evidence="1 2">G2-14</strain>
    </source>
</reference>
<protein>
    <submittedName>
        <fullName evidence="1">Uncharacterized protein</fullName>
    </submittedName>
</protein>
<keyword evidence="2" id="KW-1185">Reference proteome</keyword>
<accession>A0A7D4PS94</accession>
<dbReference type="Proteomes" id="UP000505355">
    <property type="component" value="Chromosome"/>
</dbReference>
<gene>
    <name evidence="1" type="ORF">HQ865_03425</name>
</gene>
<organism evidence="1 2">
    <name type="scientific">Mucilaginibacter mali</name>
    <dbReference type="NCBI Taxonomy" id="2740462"/>
    <lineage>
        <taxon>Bacteria</taxon>
        <taxon>Pseudomonadati</taxon>
        <taxon>Bacteroidota</taxon>
        <taxon>Sphingobacteriia</taxon>
        <taxon>Sphingobacteriales</taxon>
        <taxon>Sphingobacteriaceae</taxon>
        <taxon>Mucilaginibacter</taxon>
    </lineage>
</organism>
<evidence type="ECO:0000313" key="1">
    <source>
        <dbReference type="EMBL" id="QKJ28843.1"/>
    </source>
</evidence>
<evidence type="ECO:0000313" key="2">
    <source>
        <dbReference type="Proteomes" id="UP000505355"/>
    </source>
</evidence>
<dbReference type="AlphaFoldDB" id="A0A7D4PS94"/>
<dbReference type="RefSeq" id="WP_173413541.1">
    <property type="nucleotide sequence ID" value="NZ_CP054139.1"/>
</dbReference>
<sequence length="60" mass="6772">MKKNDILIAQPVKTETGNPALQIQPITGQKMYRDHKVCDHYTHGRVNKFPFGSSQGPVCF</sequence>